<dbReference type="InterPro" id="IPR036691">
    <property type="entry name" value="Endo/exonu/phosph_ase_sf"/>
</dbReference>
<name>A0ABR7M6K2_9BACT</name>
<dbReference type="Gene3D" id="3.60.10.10">
    <property type="entry name" value="Endonuclease/exonuclease/phosphatase"/>
    <property type="match status" value="1"/>
</dbReference>
<organism evidence="2 3">
    <name type="scientific">Flavihumibacter stibioxidans</name>
    <dbReference type="NCBI Taxonomy" id="1834163"/>
    <lineage>
        <taxon>Bacteria</taxon>
        <taxon>Pseudomonadati</taxon>
        <taxon>Bacteroidota</taxon>
        <taxon>Chitinophagia</taxon>
        <taxon>Chitinophagales</taxon>
        <taxon>Chitinophagaceae</taxon>
        <taxon>Flavihumibacter</taxon>
    </lineage>
</organism>
<gene>
    <name evidence="2" type="ORF">BC349_19535</name>
</gene>
<sequence length="233" mass="27659">MKIITWNCNMAFRKKADIILTHQPDILIVPECEHPDKIVFKADMLKPTDTFWYGKSKNKGLGVFAFGDLKIKLLDHNPDFKFIVPLNIFNDETSWTVFAIWAQKPEYHDCYTEQIWNAVHFYNDILNSDNVILVGDFNSNSIWDKPKRFYNHTNLLELLETKNIWSTYHHFHNQTQGKERHSTLFMHRKAERPYHIDYCFASKNLIDKVKNVEVGTYEAWTKYSDHVPLIVEF</sequence>
<keyword evidence="2" id="KW-0269">Exonuclease</keyword>
<reference evidence="2 3" key="1">
    <citation type="submission" date="2016-07" db="EMBL/GenBank/DDBJ databases">
        <title>Genome analysis of Flavihumibacter stibioxidans YS-17.</title>
        <authorList>
            <person name="Shi K."/>
            <person name="Han Y."/>
            <person name="Wang G."/>
        </authorList>
    </citation>
    <scope>NUCLEOTIDE SEQUENCE [LARGE SCALE GENOMIC DNA]</scope>
    <source>
        <strain evidence="2 3">YS-17</strain>
    </source>
</reference>
<accession>A0ABR7M6K2</accession>
<dbReference type="InterPro" id="IPR005135">
    <property type="entry name" value="Endo/exonuclease/phosphatase"/>
</dbReference>
<dbReference type="GO" id="GO:0004527">
    <property type="term" value="F:exonuclease activity"/>
    <property type="evidence" value="ECO:0007669"/>
    <property type="project" value="UniProtKB-KW"/>
</dbReference>
<dbReference type="Pfam" id="PF03372">
    <property type="entry name" value="Exo_endo_phos"/>
    <property type="match status" value="1"/>
</dbReference>
<dbReference type="EMBL" id="MBUA01000005">
    <property type="protein sequence ID" value="MBC6490666.1"/>
    <property type="molecule type" value="Genomic_DNA"/>
</dbReference>
<keyword evidence="2" id="KW-0540">Nuclease</keyword>
<dbReference type="RefSeq" id="WP_187256032.1">
    <property type="nucleotide sequence ID" value="NZ_JBHULF010000017.1"/>
</dbReference>
<proteinExistence type="predicted"/>
<evidence type="ECO:0000259" key="1">
    <source>
        <dbReference type="Pfam" id="PF03372"/>
    </source>
</evidence>
<evidence type="ECO:0000313" key="2">
    <source>
        <dbReference type="EMBL" id="MBC6490666.1"/>
    </source>
</evidence>
<comment type="caution">
    <text evidence="2">The sequence shown here is derived from an EMBL/GenBank/DDBJ whole genome shotgun (WGS) entry which is preliminary data.</text>
</comment>
<dbReference type="SUPFAM" id="SSF56219">
    <property type="entry name" value="DNase I-like"/>
    <property type="match status" value="1"/>
</dbReference>
<keyword evidence="3" id="KW-1185">Reference proteome</keyword>
<keyword evidence="2" id="KW-0378">Hydrolase</keyword>
<evidence type="ECO:0000313" key="3">
    <source>
        <dbReference type="Proteomes" id="UP000765802"/>
    </source>
</evidence>
<feature type="domain" description="Endonuclease/exonuclease/phosphatase" evidence="1">
    <location>
        <begin position="4"/>
        <end position="226"/>
    </location>
</feature>
<protein>
    <submittedName>
        <fullName evidence="2">Exonuclease</fullName>
    </submittedName>
</protein>
<dbReference type="Proteomes" id="UP000765802">
    <property type="component" value="Unassembled WGS sequence"/>
</dbReference>